<dbReference type="EMBL" id="VBOU01000041">
    <property type="protein sequence ID" value="TMQ55186.1"/>
    <property type="molecule type" value="Genomic_DNA"/>
</dbReference>
<comment type="caution">
    <text evidence="1">The sequence shown here is derived from an EMBL/GenBank/DDBJ whole genome shotgun (WGS) entry which is preliminary data.</text>
</comment>
<proteinExistence type="predicted"/>
<dbReference type="AlphaFoldDB" id="A0A538SUY0"/>
<protein>
    <submittedName>
        <fullName evidence="1">Uncharacterized protein</fullName>
    </submittedName>
</protein>
<reference evidence="1 2" key="1">
    <citation type="journal article" date="2019" name="Nat. Microbiol.">
        <title>Mediterranean grassland soil C-N compound turnover is dependent on rainfall and depth, and is mediated by genomically divergent microorganisms.</title>
        <authorList>
            <person name="Diamond S."/>
            <person name="Andeer P.F."/>
            <person name="Li Z."/>
            <person name="Crits-Christoph A."/>
            <person name="Burstein D."/>
            <person name="Anantharaman K."/>
            <person name="Lane K.R."/>
            <person name="Thomas B.C."/>
            <person name="Pan C."/>
            <person name="Northen T.R."/>
            <person name="Banfield J.F."/>
        </authorList>
    </citation>
    <scope>NUCLEOTIDE SEQUENCE [LARGE SCALE GENOMIC DNA]</scope>
    <source>
        <strain evidence="1">WS_4</strain>
    </source>
</reference>
<name>A0A538SUY0_UNCEI</name>
<organism evidence="1 2">
    <name type="scientific">Eiseniibacteriota bacterium</name>
    <dbReference type="NCBI Taxonomy" id="2212470"/>
    <lineage>
        <taxon>Bacteria</taxon>
        <taxon>Candidatus Eiseniibacteriota</taxon>
    </lineage>
</organism>
<evidence type="ECO:0000313" key="1">
    <source>
        <dbReference type="EMBL" id="TMQ55186.1"/>
    </source>
</evidence>
<dbReference type="Proteomes" id="UP000319829">
    <property type="component" value="Unassembled WGS sequence"/>
</dbReference>
<gene>
    <name evidence="1" type="ORF">E6K74_03925</name>
</gene>
<accession>A0A538SUY0</accession>
<evidence type="ECO:0000313" key="2">
    <source>
        <dbReference type="Proteomes" id="UP000319829"/>
    </source>
</evidence>
<sequence length="255" mass="28235">MRACVWCGLTILLLSLIYVAPCFGECARGSFEADIEWADLIFAGTLDRSEVVRGAGTIITRHHFSRIHYIKGKGPKDALVLAQVGGRLGNEEITTEEALDFRQGRRYVAFAHKGAGRDKAGYYAFNACGVNLFEFWAETESGPLIVHVGNGSPLLAVRDRYLLLLRDESWESAHPPSGYAVFVRPPKRSLAEEVRSADSTYAADWERLDPPGGIRLFALWPHQDPETRVTEGPFIDWLARVCERVAAAADSGKAR</sequence>